<keyword evidence="6 11" id="KW-0798">TonB box</keyword>
<dbReference type="Pfam" id="PF00593">
    <property type="entry name" value="TonB_dep_Rec_b-barrel"/>
    <property type="match status" value="1"/>
</dbReference>
<keyword evidence="4 10" id="KW-1134">Transmembrane beta strand</keyword>
<dbReference type="eggNOG" id="COG4774">
    <property type="taxonomic scope" value="Bacteria"/>
</dbReference>
<dbReference type="InterPro" id="IPR000531">
    <property type="entry name" value="Beta-barrel_TonB"/>
</dbReference>
<dbReference type="GO" id="GO:0015344">
    <property type="term" value="F:siderophore uptake transmembrane transporter activity"/>
    <property type="evidence" value="ECO:0007669"/>
    <property type="project" value="TreeGrafter"/>
</dbReference>
<evidence type="ECO:0000256" key="5">
    <source>
        <dbReference type="ARBA" id="ARBA00022692"/>
    </source>
</evidence>
<proteinExistence type="inferred from homology"/>
<dbReference type="CDD" id="cd01347">
    <property type="entry name" value="ligand_gated_channel"/>
    <property type="match status" value="1"/>
</dbReference>
<gene>
    <name evidence="14" type="ORF">BEN76_08740</name>
</gene>
<dbReference type="InterPro" id="IPR010105">
    <property type="entry name" value="TonB_sidphr_rcpt"/>
</dbReference>
<evidence type="ECO:0000256" key="3">
    <source>
        <dbReference type="ARBA" id="ARBA00022448"/>
    </source>
</evidence>
<dbReference type="Gene3D" id="2.40.170.20">
    <property type="entry name" value="TonB-dependent receptor, beta-barrel domain"/>
    <property type="match status" value="1"/>
</dbReference>
<dbReference type="InterPro" id="IPR036942">
    <property type="entry name" value="Beta-barrel_TonB_sf"/>
</dbReference>
<dbReference type="KEGG" id="asol:BEN76_08740"/>
<dbReference type="GO" id="GO:0015891">
    <property type="term" value="P:siderophore transport"/>
    <property type="evidence" value="ECO:0007669"/>
    <property type="project" value="InterPro"/>
</dbReference>
<evidence type="ECO:0000256" key="1">
    <source>
        <dbReference type="ARBA" id="ARBA00004571"/>
    </source>
</evidence>
<evidence type="ECO:0000256" key="8">
    <source>
        <dbReference type="ARBA" id="ARBA00023170"/>
    </source>
</evidence>
<dbReference type="AlphaFoldDB" id="A0A1P8EIS5"/>
<evidence type="ECO:0000259" key="13">
    <source>
        <dbReference type="Pfam" id="PF07715"/>
    </source>
</evidence>
<comment type="subcellular location">
    <subcellularLocation>
        <location evidence="1 10">Cell outer membrane</location>
        <topology evidence="1 10">Multi-pass membrane protein</topology>
    </subcellularLocation>
</comment>
<keyword evidence="8 14" id="KW-0675">Receptor</keyword>
<evidence type="ECO:0000256" key="9">
    <source>
        <dbReference type="ARBA" id="ARBA00023237"/>
    </source>
</evidence>
<dbReference type="EMBL" id="CP016896">
    <property type="protein sequence ID" value="APV36099.1"/>
    <property type="molecule type" value="Genomic_DNA"/>
</dbReference>
<dbReference type="InterPro" id="IPR037066">
    <property type="entry name" value="Plug_dom_sf"/>
</dbReference>
<dbReference type="Pfam" id="PF07715">
    <property type="entry name" value="Plug"/>
    <property type="match status" value="1"/>
</dbReference>
<keyword evidence="3 10" id="KW-0813">Transport</keyword>
<evidence type="ECO:0000256" key="6">
    <source>
        <dbReference type="ARBA" id="ARBA00023077"/>
    </source>
</evidence>
<organism evidence="14 15">
    <name type="scientific">Acinetobacter soli</name>
    <dbReference type="NCBI Taxonomy" id="487316"/>
    <lineage>
        <taxon>Bacteria</taxon>
        <taxon>Pseudomonadati</taxon>
        <taxon>Pseudomonadota</taxon>
        <taxon>Gammaproteobacteria</taxon>
        <taxon>Moraxellales</taxon>
        <taxon>Moraxellaceae</taxon>
        <taxon>Acinetobacter</taxon>
    </lineage>
</organism>
<evidence type="ECO:0000259" key="12">
    <source>
        <dbReference type="Pfam" id="PF00593"/>
    </source>
</evidence>
<sequence>MKLRSRHFLYSFAPFFCVLHTGYAQETALLQTLQVMAQSEDHSYLNTLSSEATKSGTDPFQTPQNVQVVNQAMLRDSNAQRIGDVIGLVSGVSLLNPLGGLWDNYSFRGFNTDQTIGAAALRNGVNAYLGLNAAHDLINIERIEFLKGPEAALYGAGDPGGTVNIVTKKPQFHPEYSIELRGGSYDQYRTAIDASNALTDTVAYRIGVAYENNHSFRDKVKNNRLFVAPQLTWQPNDATQLDYDSEYTVINSLFDRGVTAVNQQLGKIPNTRFLGEKDDGLMTMNDYLQQLRLRHQWANNWTSTSTINYKDNTWRGFSSEAYQLLNAQGDLNRERRYRIYDTTSYLFNHDVQGELETAQAKHRWSIGLSYSDLTIQNHLLRYRKKGSTESLINIYHPQYGINLPAVSSVYNTRERQNNVALSFSDAIEFSPKWTLLLASRFDYYQQHYNEVVAQTSGQQRFTHWSPKAALNYRVDDATSVFVSAGQSFHLNSGLDIQQQPFVPEKAWTYELGMKKSAFDDRLVSSWSIFQIKKQNVLTTNPVDSSYMITAAEESSRGIEWDFTAQPIDALNLKLAYAYIDAKVSKTEAASGIQKGSALLNSPKHNASLMMMYDLWQSGGQKVAVGSNIQYLSKRSGNVYDNGFNLPAYTLVHLNVAYQVTPQLSFQFSLKNLFNQAYYVSSLKDEWVTPGNPREMFVTLNYRFQ</sequence>
<evidence type="ECO:0000256" key="7">
    <source>
        <dbReference type="ARBA" id="ARBA00023136"/>
    </source>
</evidence>
<dbReference type="NCBIfam" id="TIGR01783">
    <property type="entry name" value="TonB-siderophor"/>
    <property type="match status" value="1"/>
</dbReference>
<dbReference type="PROSITE" id="PS52016">
    <property type="entry name" value="TONB_DEPENDENT_REC_3"/>
    <property type="match status" value="1"/>
</dbReference>
<evidence type="ECO:0000313" key="14">
    <source>
        <dbReference type="EMBL" id="APV36099.1"/>
    </source>
</evidence>
<dbReference type="RefSeq" id="WP_076032859.1">
    <property type="nucleotide sequence ID" value="NZ_BKXY01000014.1"/>
</dbReference>
<evidence type="ECO:0000313" key="15">
    <source>
        <dbReference type="Proteomes" id="UP000185674"/>
    </source>
</evidence>
<dbReference type="InterPro" id="IPR012910">
    <property type="entry name" value="Plug_dom"/>
</dbReference>
<dbReference type="InterPro" id="IPR039426">
    <property type="entry name" value="TonB-dep_rcpt-like"/>
</dbReference>
<reference evidence="14 15" key="1">
    <citation type="submission" date="2016-08" db="EMBL/GenBank/DDBJ databases">
        <title>Complete genome sequence of Acinetobacter baylyi strain GFJ2.</title>
        <authorList>
            <person name="Tabata M."/>
            <person name="Kuboki S."/>
            <person name="Gibu N."/>
            <person name="Kinouchi Y."/>
            <person name="Vangnai A."/>
            <person name="Kasai D."/>
            <person name="Fukuda M."/>
        </authorList>
    </citation>
    <scope>NUCLEOTIDE SEQUENCE [LARGE SCALE GENOMIC DNA]</scope>
    <source>
        <strain evidence="14 15">GFJ2</strain>
    </source>
</reference>
<evidence type="ECO:0000256" key="10">
    <source>
        <dbReference type="PROSITE-ProRule" id="PRU01360"/>
    </source>
</evidence>
<dbReference type="Proteomes" id="UP000185674">
    <property type="component" value="Chromosome"/>
</dbReference>
<dbReference type="GO" id="GO:0009279">
    <property type="term" value="C:cell outer membrane"/>
    <property type="evidence" value="ECO:0007669"/>
    <property type="project" value="UniProtKB-SubCell"/>
</dbReference>
<keyword evidence="5 10" id="KW-0812">Transmembrane</keyword>
<dbReference type="PANTHER" id="PTHR32552:SF90">
    <property type="entry name" value="METAL-PSEUDOPALINE RECEPTOR CNTO"/>
    <property type="match status" value="1"/>
</dbReference>
<keyword evidence="7 10" id="KW-0472">Membrane</keyword>
<keyword evidence="9 10" id="KW-0998">Cell outer membrane</keyword>
<accession>A0A1P8EIS5</accession>
<name>A0A1P8EIS5_9GAMM</name>
<dbReference type="SUPFAM" id="SSF56935">
    <property type="entry name" value="Porins"/>
    <property type="match status" value="1"/>
</dbReference>
<comment type="similarity">
    <text evidence="2 10 11">Belongs to the TonB-dependent receptor family.</text>
</comment>
<feature type="domain" description="TonB-dependent receptor-like beta-barrel" evidence="12">
    <location>
        <begin position="232"/>
        <end position="672"/>
    </location>
</feature>
<protein>
    <submittedName>
        <fullName evidence="14">Ferrichrome-iron receptor</fullName>
    </submittedName>
</protein>
<dbReference type="STRING" id="487316.BEN76_08740"/>
<feature type="domain" description="TonB-dependent receptor plug" evidence="13">
    <location>
        <begin position="60"/>
        <end position="162"/>
    </location>
</feature>
<evidence type="ECO:0000256" key="2">
    <source>
        <dbReference type="ARBA" id="ARBA00009810"/>
    </source>
</evidence>
<dbReference type="PANTHER" id="PTHR32552">
    <property type="entry name" value="FERRICHROME IRON RECEPTOR-RELATED"/>
    <property type="match status" value="1"/>
</dbReference>
<evidence type="ECO:0000256" key="11">
    <source>
        <dbReference type="RuleBase" id="RU003357"/>
    </source>
</evidence>
<dbReference type="Gene3D" id="2.170.130.10">
    <property type="entry name" value="TonB-dependent receptor, plug domain"/>
    <property type="match status" value="1"/>
</dbReference>
<dbReference type="GO" id="GO:0038023">
    <property type="term" value="F:signaling receptor activity"/>
    <property type="evidence" value="ECO:0007669"/>
    <property type="project" value="InterPro"/>
</dbReference>
<evidence type="ECO:0000256" key="4">
    <source>
        <dbReference type="ARBA" id="ARBA00022452"/>
    </source>
</evidence>